<accession>A0A1Q6DSM3</accession>
<comment type="caution">
    <text evidence="4">The sequence shown here is derived from an EMBL/GenBank/DDBJ whole genome shotgun (WGS) entry which is preliminary data.</text>
</comment>
<feature type="domain" description="GLUG" evidence="3">
    <location>
        <begin position="278"/>
        <end position="302"/>
    </location>
</feature>
<feature type="domain" description="GLUG" evidence="3">
    <location>
        <begin position="803"/>
        <end position="829"/>
    </location>
</feature>
<dbReference type="Pfam" id="PF07581">
    <property type="entry name" value="Glug"/>
    <property type="match status" value="8"/>
</dbReference>
<dbReference type="EMBL" id="MSDW01000002">
    <property type="protein sequence ID" value="OKY77374.1"/>
    <property type="molecule type" value="Genomic_DNA"/>
</dbReference>
<dbReference type="Gene3D" id="2.160.20.110">
    <property type="match status" value="4"/>
</dbReference>
<evidence type="ECO:0000313" key="5">
    <source>
        <dbReference type="Proteomes" id="UP000185744"/>
    </source>
</evidence>
<proteinExistence type="predicted"/>
<feature type="region of interest" description="Disordered" evidence="1">
    <location>
        <begin position="790"/>
        <end position="814"/>
    </location>
</feature>
<dbReference type="InterPro" id="IPR026453">
    <property type="entry name" value="PGF_pre_PGF"/>
</dbReference>
<evidence type="ECO:0000313" key="4">
    <source>
        <dbReference type="EMBL" id="OKY77374.1"/>
    </source>
</evidence>
<feature type="domain" description="GLUG" evidence="3">
    <location>
        <begin position="504"/>
        <end position="526"/>
    </location>
</feature>
<keyword evidence="2" id="KW-0812">Transmembrane</keyword>
<dbReference type="Proteomes" id="UP000185744">
    <property type="component" value="Unassembled WGS sequence"/>
</dbReference>
<evidence type="ECO:0000259" key="3">
    <source>
        <dbReference type="Pfam" id="PF07581"/>
    </source>
</evidence>
<feature type="transmembrane region" description="Helical" evidence="2">
    <location>
        <begin position="1278"/>
        <end position="1300"/>
    </location>
</feature>
<reference evidence="4" key="1">
    <citation type="submission" date="2016-12" db="EMBL/GenBank/DDBJ databases">
        <title>Discovery of methanogenic haloarchaea.</title>
        <authorList>
            <person name="Sorokin D.Y."/>
            <person name="Makarova K.S."/>
            <person name="Abbas B."/>
            <person name="Ferrer M."/>
            <person name="Golyshin P.N."/>
        </authorList>
    </citation>
    <scope>NUCLEOTIDE SEQUENCE [LARGE SCALE GENOMIC DNA]</scope>
    <source>
        <strain evidence="4">HMET1</strain>
    </source>
</reference>
<sequence length="1306" mass="136229">MKNTNQKLFLVFLVFICLFLFTTGSATAFEDGSGTETDPYEIGNWTHLDDVRNELGANYTLVNDINKTTDGYDDLVNTTDGWNPIDSFTGTFDGNGYEISDLYINRPETHDDVGLFEQIEDGSKVTDVGLVDINVTADNGYVGGLIGYCYGDVSDSYSTGEVNGSSFAGGLIGYAYQSNVTDSYSDANVEGDTYVGGLIGEIDDGNVKNSYSTGNVIGNADDVGGLVGNAWKSKVSNSYSTSDVEGTGNNVGGLIGYSDTGSSVSDSYATGDVNGTGEEIGGLIGWNDMADVSNCSSTGNVTGKDAEVGGLIGGNYGGNVVDSHSDGDVTGIGMDVGGLIGLNEGDVSNSSSTGDVEGQGDYVGGLIGGNEADVSNCSSTGDVNGSGDYVGGLIGWSDGGVSDSYSDGEVEGVSEVGGLIGNLEDSNINSSYSTGNVIGNMGYVGGLVGYLEESTGNSNINNSYSTGEVIGNETSEYGFGGLVGWSHGNINNSYATGDVTGNDDVGGLIGGNNGDVSNSYATGNVTGNSEIGGLIGWSDGVVSDSYWDNQTTTQTEGIGIQDGTVNNVVGLLTANMTGDSAKTNMSAFDFQNTWETVSISDPDTTDDGYPILQVLNRGDQLLSQGIMVFADGTGTKNDPYQIENLNQLNQTRNNLTAHYELISDIDASDTSTWNGGVGFDPIGDGPRDWDISFNGTFDGNGYTIANLTIDRSGGSFVGLFGLVGSGGTIKNIGIEDVTVHGKEWVGSVVGENYGTVNETYATGSVTGVFQDVGGLVGWNDGVVNNSYATTNVTGPPESSTAQNSGTGGLVGENAENGEITNSYAAGNVSDSYDDVGGLAGQNKNTVIDSYWDNQTTTQNNGIGDDTGSTTNVVGLPTANMTGDSALYNMSAFDFQYTWETVSLSDGDADSDGYPILQSLNRETQIEAQPDNTAPTIQSFGFTNNDPTNNDQLEIEIETDEELGSDDGDIEVSISGSGTGTLTGNDFTESGSGPYLYTATYDASGDSDGDFTATLNTAQDSAGNDGANTESDTVTLDTSAPSDVSVDNAPIITQSGESVDFDVSFIESDPSSVDIQIGSQSTQTFSVSSDGSHTLTVDAGNVPDSEGSYDINVNVFDDAGNTGNTTNTLEIYQYDGVIESVNVSDEYYGQVSVAISDLGTSIDIDSVPEISNIYQYIEINLTLSDTATVDPGDVSANITFTVNKTWLEGVGADSENIVLKRYNNEEWNELRTEKIGENTTHIKYKAQTPGFSYFAIGTTSTSDKIIGGTILNTNLLDIWLPHIGLLALISLLGVVMVYSGWRLWSKD</sequence>
<evidence type="ECO:0000256" key="1">
    <source>
        <dbReference type="SAM" id="MobiDB-lite"/>
    </source>
</evidence>
<evidence type="ECO:0000256" key="2">
    <source>
        <dbReference type="SAM" id="Phobius"/>
    </source>
</evidence>
<protein>
    <submittedName>
        <fullName evidence="4">Membrane protein</fullName>
    </submittedName>
</protein>
<feature type="domain" description="GLUG" evidence="3">
    <location>
        <begin position="362"/>
        <end position="384"/>
    </location>
</feature>
<keyword evidence="2" id="KW-0472">Membrane</keyword>
<organism evidence="4 5">
    <name type="scientific">Methanohalarchaeum thermophilum</name>
    <dbReference type="NCBI Taxonomy" id="1903181"/>
    <lineage>
        <taxon>Archaea</taxon>
        <taxon>Methanobacteriati</taxon>
        <taxon>Methanobacteriota</taxon>
        <taxon>Methanonatronarchaeia</taxon>
        <taxon>Methanonatronarchaeales</taxon>
        <taxon>Methanonatronarchaeaceae</taxon>
        <taxon>Candidatus Methanohalarchaeum</taxon>
    </lineage>
</organism>
<feature type="compositionally biased region" description="Polar residues" evidence="1">
    <location>
        <begin position="790"/>
        <end position="804"/>
    </location>
</feature>
<keyword evidence="5" id="KW-1185">Reference proteome</keyword>
<name>A0A1Q6DSM3_METT1</name>
<feature type="domain" description="GLUG" evidence="3">
    <location>
        <begin position="334"/>
        <end position="356"/>
    </location>
</feature>
<feature type="compositionally biased region" description="Acidic residues" evidence="1">
    <location>
        <begin position="960"/>
        <end position="969"/>
    </location>
</feature>
<keyword evidence="2" id="KW-1133">Transmembrane helix</keyword>
<feature type="domain" description="GLUG" evidence="3">
    <location>
        <begin position="192"/>
        <end position="217"/>
    </location>
</feature>
<feature type="region of interest" description="Disordered" evidence="1">
    <location>
        <begin position="960"/>
        <end position="986"/>
    </location>
</feature>
<feature type="compositionally biased region" description="Low complexity" evidence="1">
    <location>
        <begin position="972"/>
        <end position="983"/>
    </location>
</feature>
<feature type="domain" description="GLUG" evidence="3">
    <location>
        <begin position="248"/>
        <end position="274"/>
    </location>
</feature>
<feature type="domain" description="GLUG" evidence="3">
    <location>
        <begin position="477"/>
        <end position="500"/>
    </location>
</feature>
<dbReference type="NCBIfam" id="TIGR04213">
    <property type="entry name" value="PGF_pre_PGF"/>
    <property type="match status" value="1"/>
</dbReference>
<gene>
    <name evidence="4" type="ORF">BTN85_2024</name>
</gene>
<dbReference type="InParanoid" id="A0A1Q6DSM3"/>
<dbReference type="InterPro" id="IPR011493">
    <property type="entry name" value="GLUG"/>
</dbReference>
<feature type="region of interest" description="Disordered" evidence="1">
    <location>
        <begin position="1016"/>
        <end position="1041"/>
    </location>
</feature>